<sequence length="711" mass="77736">MKKLCSVLLIFILILSLCVCLSGCDQPKVAVSSVLAIDESFRGTRTVTAVYPVSADIDAVKDKILADDPTADIPGASFTYSGVKEDGYYFELVMKFTDKAEYEKIVGSLIGRGSAVFLSRKNTKLTQGTRMAEDFDVSELIAWMVSDTAAAEQTKNLVFDYSANTVKIGSDSYDTKSTVAINDCTGSAINSISIKTMNHKSGSYDRTFAFNLPNAVYTKDKDAIEAYFLADTLPDAKYAGWSAEGSDMVYTVIYEDMTVAKMNDVTAKLLDTDSVAISYGDIDNASTPLSEGLTYEEKLDSFSFIGENDGFPTIRYSYSLPLNTTYGEGSVFENGRWISTGAWENDLYTVELKNGTAQLRIPDGIQYQISGIDFAVASLGDSRFRRTTEFLYEPGNSAAADYALSYFTAKGVRNAAVETTDSNIVCRVSFEGTTDEITSQLVNVFGSGNFIAYEQKKGAFDLSIKTVLTDYVNLGYMLNSENAERPMHYSVSSEGGENIVSLSVDGSETAFTDSNKGTMEIKGGCATVRYRGNIPVTMSIVIYLSAGLVLLILTAFIAIKLIKPKKKRLPDPLNNPEAVYADAPADESDDESRDDSKDASSEEKGAAAPLAQTTTFSIFELNTLVRNKKYVDEINKDVEQRLHEQSLEEQKHDIRARELEDMSRKVYGARTPSSDETATDEIAEPIELEPTEAPESARESADAPAKENDDA</sequence>
<dbReference type="RefSeq" id="WP_201427124.1">
    <property type="nucleotide sequence ID" value="NZ_JAEQMG010000048.1"/>
</dbReference>
<dbReference type="EMBL" id="JAEQMG010000048">
    <property type="protein sequence ID" value="MBK6088221.1"/>
    <property type="molecule type" value="Genomic_DNA"/>
</dbReference>
<keyword evidence="2" id="KW-0812">Transmembrane</keyword>
<feature type="region of interest" description="Disordered" evidence="1">
    <location>
        <begin position="663"/>
        <end position="711"/>
    </location>
</feature>
<accession>A0A934WPK4</accession>
<evidence type="ECO:0000256" key="3">
    <source>
        <dbReference type="SAM" id="SignalP"/>
    </source>
</evidence>
<comment type="caution">
    <text evidence="4">The sequence shown here is derived from an EMBL/GenBank/DDBJ whole genome shotgun (WGS) entry which is preliminary data.</text>
</comment>
<feature type="region of interest" description="Disordered" evidence="1">
    <location>
        <begin position="572"/>
        <end position="608"/>
    </location>
</feature>
<name>A0A934WPK4_9FIRM</name>
<keyword evidence="5" id="KW-1185">Reference proteome</keyword>
<feature type="compositionally biased region" description="Basic and acidic residues" evidence="1">
    <location>
        <begin position="594"/>
        <end position="605"/>
    </location>
</feature>
<proteinExistence type="predicted"/>
<evidence type="ECO:0000313" key="5">
    <source>
        <dbReference type="Proteomes" id="UP000633365"/>
    </source>
</evidence>
<evidence type="ECO:0000256" key="1">
    <source>
        <dbReference type="SAM" id="MobiDB-lite"/>
    </source>
</evidence>
<gene>
    <name evidence="4" type="ORF">JKK62_06055</name>
</gene>
<feature type="compositionally biased region" description="Acidic residues" evidence="1">
    <location>
        <begin position="677"/>
        <end position="692"/>
    </location>
</feature>
<evidence type="ECO:0000313" key="4">
    <source>
        <dbReference type="EMBL" id="MBK6088221.1"/>
    </source>
</evidence>
<keyword evidence="2" id="KW-0472">Membrane</keyword>
<feature type="transmembrane region" description="Helical" evidence="2">
    <location>
        <begin position="540"/>
        <end position="559"/>
    </location>
</feature>
<dbReference type="Proteomes" id="UP000633365">
    <property type="component" value="Unassembled WGS sequence"/>
</dbReference>
<feature type="chain" id="PRO_5039454702" evidence="3">
    <location>
        <begin position="22"/>
        <end position="711"/>
    </location>
</feature>
<keyword evidence="2" id="KW-1133">Transmembrane helix</keyword>
<keyword evidence="3" id="KW-0732">Signal</keyword>
<protein>
    <submittedName>
        <fullName evidence="4">Uncharacterized protein</fullName>
    </submittedName>
</protein>
<reference evidence="4" key="1">
    <citation type="submission" date="2021-01" db="EMBL/GenBank/DDBJ databases">
        <title>Genome public.</title>
        <authorList>
            <person name="Liu C."/>
            <person name="Sun Q."/>
        </authorList>
    </citation>
    <scope>NUCLEOTIDE SEQUENCE</scope>
    <source>
        <strain evidence="4">M6</strain>
    </source>
</reference>
<feature type="compositionally biased region" description="Basic and acidic residues" evidence="1">
    <location>
        <begin position="695"/>
        <end position="711"/>
    </location>
</feature>
<organism evidence="4 5">
    <name type="scientific">Ruminococcus difficilis</name>
    <dbReference type="NCBI Taxonomy" id="2763069"/>
    <lineage>
        <taxon>Bacteria</taxon>
        <taxon>Bacillati</taxon>
        <taxon>Bacillota</taxon>
        <taxon>Clostridia</taxon>
        <taxon>Eubacteriales</taxon>
        <taxon>Oscillospiraceae</taxon>
        <taxon>Ruminococcus</taxon>
    </lineage>
</organism>
<evidence type="ECO:0000256" key="2">
    <source>
        <dbReference type="SAM" id="Phobius"/>
    </source>
</evidence>
<feature type="compositionally biased region" description="Acidic residues" evidence="1">
    <location>
        <begin position="584"/>
        <end position="593"/>
    </location>
</feature>
<feature type="signal peptide" evidence="3">
    <location>
        <begin position="1"/>
        <end position="21"/>
    </location>
</feature>
<dbReference type="AlphaFoldDB" id="A0A934WPK4"/>